<organism evidence="2 3">
    <name type="scientific">Massilia solisilvae</name>
    <dbReference type="NCBI Taxonomy" id="1811225"/>
    <lineage>
        <taxon>Bacteria</taxon>
        <taxon>Pseudomonadati</taxon>
        <taxon>Pseudomonadota</taxon>
        <taxon>Betaproteobacteria</taxon>
        <taxon>Burkholderiales</taxon>
        <taxon>Oxalobacteraceae</taxon>
        <taxon>Telluria group</taxon>
        <taxon>Massilia</taxon>
    </lineage>
</organism>
<dbReference type="Proteomes" id="UP001205861">
    <property type="component" value="Unassembled WGS sequence"/>
</dbReference>
<dbReference type="CDD" id="cd00448">
    <property type="entry name" value="YjgF_YER057c_UK114_family"/>
    <property type="match status" value="1"/>
</dbReference>
<sequence>MELIQSHELPAPAGHYSQAVAAGGLVFLSGILPSSAEVDPAVAGFEAQCGSVFEQCGKVLRAAGCGVADVVQCTAYIVGVENWPAFNAAYARVFGAHKPARTVVPVPALHYGFLVEVQLVAQRPQ</sequence>
<gene>
    <name evidence="2" type="ORF">NX773_04950</name>
</gene>
<evidence type="ECO:0000313" key="3">
    <source>
        <dbReference type="Proteomes" id="UP001205861"/>
    </source>
</evidence>
<evidence type="ECO:0000313" key="2">
    <source>
        <dbReference type="EMBL" id="MCS0607515.1"/>
    </source>
</evidence>
<dbReference type="InterPro" id="IPR035959">
    <property type="entry name" value="RutC-like_sf"/>
</dbReference>
<accession>A0ABT2BHI6</accession>
<name>A0ABT2BHI6_9BURK</name>
<keyword evidence="3" id="KW-1185">Reference proteome</keyword>
<reference evidence="2 3" key="1">
    <citation type="submission" date="2022-08" db="EMBL/GenBank/DDBJ databases">
        <title>Reclassification of Massilia species as members of the genera Telluria, Duganella, Pseudoduganella, Mokoshia gen. nov. and Zemynaea gen. nov. using orthogonal and non-orthogonal genome-based approaches.</title>
        <authorList>
            <person name="Bowman J.P."/>
        </authorList>
    </citation>
    <scope>NUCLEOTIDE SEQUENCE [LARGE SCALE GENOMIC DNA]</scope>
    <source>
        <strain evidence="2 3">JCM 31607</strain>
    </source>
</reference>
<proteinExistence type="inferred from homology"/>
<dbReference type="PANTHER" id="PTHR11803:SF58">
    <property type="entry name" value="PROTEIN HMF1-RELATED"/>
    <property type="match status" value="1"/>
</dbReference>
<dbReference type="Gene3D" id="3.30.1330.40">
    <property type="entry name" value="RutC-like"/>
    <property type="match status" value="1"/>
</dbReference>
<evidence type="ECO:0000256" key="1">
    <source>
        <dbReference type="ARBA" id="ARBA00010552"/>
    </source>
</evidence>
<dbReference type="InterPro" id="IPR006175">
    <property type="entry name" value="YjgF/YER057c/UK114"/>
</dbReference>
<protein>
    <submittedName>
        <fullName evidence="2">RidA family protein</fullName>
    </submittedName>
</protein>
<comment type="similarity">
    <text evidence="1">Belongs to the RutC family.</text>
</comment>
<dbReference type="SUPFAM" id="SSF55298">
    <property type="entry name" value="YjgF-like"/>
    <property type="match status" value="1"/>
</dbReference>
<dbReference type="PANTHER" id="PTHR11803">
    <property type="entry name" value="2-IMINOBUTANOATE/2-IMINOPROPANOATE DEAMINASE RIDA"/>
    <property type="match status" value="1"/>
</dbReference>
<dbReference type="RefSeq" id="WP_258855231.1">
    <property type="nucleotide sequence ID" value="NZ_JANUGV010000001.1"/>
</dbReference>
<dbReference type="Pfam" id="PF01042">
    <property type="entry name" value="Ribonuc_L-PSP"/>
    <property type="match status" value="1"/>
</dbReference>
<comment type="caution">
    <text evidence="2">The sequence shown here is derived from an EMBL/GenBank/DDBJ whole genome shotgun (WGS) entry which is preliminary data.</text>
</comment>
<dbReference type="EMBL" id="JANUGV010000001">
    <property type="protein sequence ID" value="MCS0607515.1"/>
    <property type="molecule type" value="Genomic_DNA"/>
</dbReference>